<proteinExistence type="predicted"/>
<feature type="domain" description="GPI inositol-deacylase PGAP1-like alpha/beta" evidence="1">
    <location>
        <begin position="153"/>
        <end position="320"/>
    </location>
</feature>
<gene>
    <name evidence="2" type="ORF">MORIYA_1684</name>
</gene>
<dbReference type="SUPFAM" id="SSF53474">
    <property type="entry name" value="alpha/beta-Hydrolases"/>
    <property type="match status" value="1"/>
</dbReference>
<sequence>MFNTRRKSKSLEIKRSHSDRANDIRGVNQLAVDAVTGLTDIVEALHYTILSLGQNDKDQPTTTRGVTGFVYRNIRNVTAFVGDKIDLSLLQFGSVFGQHELSFQREVAISMLNGVLGDYLLERENPLAVIMQLRRDGKALSDVALRKLIETSDGKILLMVHGLCMNDLQWQVDEHNHGIELARDLGYEPIYLHYNTGRHISENGRDLAALLQYLVTISPQPLSLSILAHSMGGLVSRSAFHYGKEAQHTWLEQVNKMVFLGTPHHGSALEKGGNLIDLLLGSNPYSLPFAKLGQIRSAGITDLRYGSIIDEDWQGKDRFTYAVDDRRSLALPNGVHCYTVAAVKGKQSTVVGDGLIGDGFVNVDSALGRHNDDLRHLTFPEHHQWIGRDMNHMDLLYHPDVYNKIRHWLQDDCPHSSN</sequence>
<name>A0A330LNZ5_9GAMM</name>
<evidence type="ECO:0000259" key="1">
    <source>
        <dbReference type="Pfam" id="PF07819"/>
    </source>
</evidence>
<dbReference type="InterPro" id="IPR029058">
    <property type="entry name" value="AB_hydrolase_fold"/>
</dbReference>
<dbReference type="InterPro" id="IPR012908">
    <property type="entry name" value="PGAP1-ab_dom-like"/>
</dbReference>
<protein>
    <recommendedName>
        <fullName evidence="1">GPI inositol-deacylase PGAP1-like alpha/beta domain-containing protein</fullName>
    </recommendedName>
</protein>
<dbReference type="GO" id="GO:0016788">
    <property type="term" value="F:hydrolase activity, acting on ester bonds"/>
    <property type="evidence" value="ECO:0007669"/>
    <property type="project" value="InterPro"/>
</dbReference>
<dbReference type="Proteomes" id="UP000250163">
    <property type="component" value="Chromosome MORIYA"/>
</dbReference>
<dbReference type="OrthoDB" id="869379at2"/>
<reference evidence="3" key="1">
    <citation type="submission" date="2018-05" db="EMBL/GenBank/DDBJ databases">
        <authorList>
            <person name="Cea G.-C."/>
            <person name="William W."/>
        </authorList>
    </citation>
    <scope>NUCLEOTIDE SEQUENCE [LARGE SCALE GENOMIC DNA]</scope>
    <source>
        <strain evidence="3">DB21MT 5</strain>
    </source>
</reference>
<accession>A0A330LNZ5</accession>
<dbReference type="Gene3D" id="3.40.50.1820">
    <property type="entry name" value="alpha/beta hydrolase"/>
    <property type="match status" value="1"/>
</dbReference>
<evidence type="ECO:0000313" key="3">
    <source>
        <dbReference type="Proteomes" id="UP000250163"/>
    </source>
</evidence>
<keyword evidence="3" id="KW-1185">Reference proteome</keyword>
<dbReference type="Pfam" id="PF07819">
    <property type="entry name" value="PGAP1"/>
    <property type="match status" value="1"/>
</dbReference>
<evidence type="ECO:0000313" key="2">
    <source>
        <dbReference type="EMBL" id="SQD78162.1"/>
    </source>
</evidence>
<dbReference type="EMBL" id="LS483250">
    <property type="protein sequence ID" value="SQD78162.1"/>
    <property type="molecule type" value="Genomic_DNA"/>
</dbReference>
<dbReference type="RefSeq" id="WP_112714159.1">
    <property type="nucleotide sequence ID" value="NZ_LS483250.1"/>
</dbReference>
<dbReference type="AlphaFoldDB" id="A0A330LNZ5"/>
<organism evidence="2 3">
    <name type="scientific">Moritella yayanosii</name>
    <dbReference type="NCBI Taxonomy" id="69539"/>
    <lineage>
        <taxon>Bacteria</taxon>
        <taxon>Pseudomonadati</taxon>
        <taxon>Pseudomonadota</taxon>
        <taxon>Gammaproteobacteria</taxon>
        <taxon>Alteromonadales</taxon>
        <taxon>Moritellaceae</taxon>
        <taxon>Moritella</taxon>
    </lineage>
</organism>
<dbReference type="KEGG" id="mya:MORIYA_1684"/>